<evidence type="ECO:0000313" key="1">
    <source>
        <dbReference type="EMBL" id="MBB2892107.1"/>
    </source>
</evidence>
<accession>A0A839N473</accession>
<dbReference type="AlphaFoldDB" id="A0A839N473"/>
<protein>
    <recommendedName>
        <fullName evidence="3">ATP-binding protein</fullName>
    </recommendedName>
</protein>
<gene>
    <name evidence="1" type="ORF">FHU39_002091</name>
</gene>
<evidence type="ECO:0000313" key="2">
    <source>
        <dbReference type="Proteomes" id="UP000559182"/>
    </source>
</evidence>
<organism evidence="1 2">
    <name type="scientific">Flexivirga oryzae</name>
    <dbReference type="NCBI Taxonomy" id="1794944"/>
    <lineage>
        <taxon>Bacteria</taxon>
        <taxon>Bacillati</taxon>
        <taxon>Actinomycetota</taxon>
        <taxon>Actinomycetes</taxon>
        <taxon>Micrococcales</taxon>
        <taxon>Dermacoccaceae</taxon>
        <taxon>Flexivirga</taxon>
    </lineage>
</organism>
<dbReference type="Proteomes" id="UP000559182">
    <property type="component" value="Unassembled WGS sequence"/>
</dbReference>
<comment type="caution">
    <text evidence="1">The sequence shown here is derived from an EMBL/GenBank/DDBJ whole genome shotgun (WGS) entry which is preliminary data.</text>
</comment>
<keyword evidence="2" id="KW-1185">Reference proteome</keyword>
<sequence length="131" mass="14457">MRVATSRTGTRRGRAYRSQLSQLADLLRAQGGGVLITVDEVHCKGLRELGTTIQHAFREQRNVAFVGAGLPSAVEELLSDEVSTFLRRADRRHLRTVSPDEVAEALAMPIRTAGRDVTPDDVDRDEAAQFE</sequence>
<dbReference type="RefSeq" id="WP_183320266.1">
    <property type="nucleotide sequence ID" value="NZ_JACHVQ010000001.1"/>
</dbReference>
<evidence type="ECO:0008006" key="3">
    <source>
        <dbReference type="Google" id="ProtNLM"/>
    </source>
</evidence>
<reference evidence="1 2" key="1">
    <citation type="submission" date="2020-08" db="EMBL/GenBank/DDBJ databases">
        <title>Sequencing the genomes of 1000 actinobacteria strains.</title>
        <authorList>
            <person name="Klenk H.-P."/>
        </authorList>
    </citation>
    <scope>NUCLEOTIDE SEQUENCE [LARGE SCALE GENOMIC DNA]</scope>
    <source>
        <strain evidence="1 2">DSM 105369</strain>
    </source>
</reference>
<name>A0A839N473_9MICO</name>
<dbReference type="EMBL" id="JACHVQ010000001">
    <property type="protein sequence ID" value="MBB2892107.1"/>
    <property type="molecule type" value="Genomic_DNA"/>
</dbReference>
<proteinExistence type="predicted"/>